<organism evidence="1 2">
    <name type="scientific">Candida metapsilosis</name>
    <dbReference type="NCBI Taxonomy" id="273372"/>
    <lineage>
        <taxon>Eukaryota</taxon>
        <taxon>Fungi</taxon>
        <taxon>Dikarya</taxon>
        <taxon>Ascomycota</taxon>
        <taxon>Saccharomycotina</taxon>
        <taxon>Pichiomycetes</taxon>
        <taxon>Debaryomycetaceae</taxon>
        <taxon>Candida/Lodderomyces clade</taxon>
        <taxon>Candida</taxon>
    </lineage>
</organism>
<gene>
    <name evidence="1" type="ORF">I9W82_004694</name>
</gene>
<comment type="caution">
    <text evidence="1">The sequence shown here is derived from an EMBL/GenBank/DDBJ whole genome shotgun (WGS) entry which is preliminary data.</text>
</comment>
<sequence>MHLSDLPIEILVRILPIEDHLLDLPNAIIIPWLNLMPQAKSFKILGDSGYGFQFVEGHWPSKITLSGKRFTKYGECFTSAKDCIEKFGRKFSRKIFIKTGHHIKAEYYKKYVFFDIEAIEHLLQDYFGILLDIRLWTGDDKQFVQLRLHYCYLDFPLTRKNAIFMTDPKIQFNNELVNGWFIRNEVEVPNIMKFTRYRLQWIENLEITISVDEFIRMKSHYAFSNKILAPKELRIYLSLGENNASEAKGIKCPTDFPIEWITDLIDISNVQVFSLHYFDSNTTTNGIGLLLSEMPNLIELDLGFGRMDFERVARLVPYKDIDCHIQVRVDRQFYEEYQFKHIKSVWKIDIQDKVAVVGYIKRAKNDLILQTLTLHEQLIAWLRYRWRRMQGKFAK</sequence>
<dbReference type="EMBL" id="JAEOAQ010000007">
    <property type="protein sequence ID" value="KAG5417061.1"/>
    <property type="molecule type" value="Genomic_DNA"/>
</dbReference>
<dbReference type="OrthoDB" id="4026874at2759"/>
<evidence type="ECO:0000313" key="2">
    <source>
        <dbReference type="Proteomes" id="UP000669133"/>
    </source>
</evidence>
<name>A0A8H7ZDV8_9ASCO</name>
<dbReference type="Proteomes" id="UP000669133">
    <property type="component" value="Unassembled WGS sequence"/>
</dbReference>
<evidence type="ECO:0000313" key="1">
    <source>
        <dbReference type="EMBL" id="KAG5417061.1"/>
    </source>
</evidence>
<dbReference type="AlphaFoldDB" id="A0A8H7ZDV8"/>
<dbReference type="GeneID" id="93653323"/>
<protein>
    <submittedName>
        <fullName evidence="1">Uncharacterized protein</fullName>
    </submittedName>
</protein>
<dbReference type="RefSeq" id="XP_067546177.1">
    <property type="nucleotide sequence ID" value="XM_067693791.1"/>
</dbReference>
<proteinExistence type="predicted"/>
<keyword evidence="2" id="KW-1185">Reference proteome</keyword>
<reference evidence="1 2" key="1">
    <citation type="submission" date="2020-12" db="EMBL/GenBank/DDBJ databases">
        <title>Effect of drift, selection, and recombination on the evolution of hybrid genomes in Candida yeast pathogens.</title>
        <authorList>
            <person name="Mixao V."/>
            <person name="Ksiezopolska E."/>
            <person name="Saus E."/>
            <person name="Boekhout T."/>
            <person name="Gacser A."/>
            <person name="Gabaldon T."/>
        </authorList>
    </citation>
    <scope>NUCLEOTIDE SEQUENCE [LARGE SCALE GENOMIC DNA]</scope>
    <source>
        <strain evidence="1 2">BP57</strain>
    </source>
</reference>
<accession>A0A8H7ZDV8</accession>